<feature type="compositionally biased region" description="Basic and acidic residues" evidence="2">
    <location>
        <begin position="945"/>
        <end position="965"/>
    </location>
</feature>
<feature type="compositionally biased region" description="Polar residues" evidence="2">
    <location>
        <begin position="859"/>
        <end position="877"/>
    </location>
</feature>
<evidence type="ECO:0000313" key="4">
    <source>
        <dbReference type="Proteomes" id="UP000054937"/>
    </source>
</evidence>
<feature type="compositionally biased region" description="Basic and acidic residues" evidence="2">
    <location>
        <begin position="1011"/>
        <end position="1021"/>
    </location>
</feature>
<feature type="region of interest" description="Disordered" evidence="2">
    <location>
        <begin position="1011"/>
        <end position="1068"/>
    </location>
</feature>
<dbReference type="InParanoid" id="A0A0V0QNB7"/>
<feature type="coiled-coil region" evidence="1">
    <location>
        <begin position="748"/>
        <end position="799"/>
    </location>
</feature>
<feature type="compositionally biased region" description="Basic and acidic residues" evidence="2">
    <location>
        <begin position="170"/>
        <end position="183"/>
    </location>
</feature>
<feature type="compositionally biased region" description="Low complexity" evidence="2">
    <location>
        <begin position="397"/>
        <end position="406"/>
    </location>
</feature>
<gene>
    <name evidence="3" type="ORF">PPERSA_04270</name>
</gene>
<reference evidence="3 4" key="1">
    <citation type="journal article" date="2015" name="Sci. Rep.">
        <title>Genome of the facultative scuticociliatosis pathogen Pseudocohnilembus persalinus provides insight into its virulence through horizontal gene transfer.</title>
        <authorList>
            <person name="Xiong J."/>
            <person name="Wang G."/>
            <person name="Cheng J."/>
            <person name="Tian M."/>
            <person name="Pan X."/>
            <person name="Warren A."/>
            <person name="Jiang C."/>
            <person name="Yuan D."/>
            <person name="Miao W."/>
        </authorList>
    </citation>
    <scope>NUCLEOTIDE SEQUENCE [LARGE SCALE GENOMIC DNA]</scope>
    <source>
        <strain evidence="3">36N120E</strain>
    </source>
</reference>
<dbReference type="Proteomes" id="UP000054937">
    <property type="component" value="Unassembled WGS sequence"/>
</dbReference>
<comment type="caution">
    <text evidence="3">The sequence shown here is derived from an EMBL/GenBank/DDBJ whole genome shotgun (WGS) entry which is preliminary data.</text>
</comment>
<organism evidence="3 4">
    <name type="scientific">Pseudocohnilembus persalinus</name>
    <name type="common">Ciliate</name>
    <dbReference type="NCBI Taxonomy" id="266149"/>
    <lineage>
        <taxon>Eukaryota</taxon>
        <taxon>Sar</taxon>
        <taxon>Alveolata</taxon>
        <taxon>Ciliophora</taxon>
        <taxon>Intramacronucleata</taxon>
        <taxon>Oligohymenophorea</taxon>
        <taxon>Scuticociliatia</taxon>
        <taxon>Philasterida</taxon>
        <taxon>Pseudocohnilembidae</taxon>
        <taxon>Pseudocohnilembus</taxon>
    </lineage>
</organism>
<protein>
    <submittedName>
        <fullName evidence="3">Uncharacterized protein</fullName>
    </submittedName>
</protein>
<feature type="compositionally biased region" description="Polar residues" evidence="2">
    <location>
        <begin position="311"/>
        <end position="322"/>
    </location>
</feature>
<feature type="region of interest" description="Disordered" evidence="2">
    <location>
        <begin position="545"/>
        <end position="574"/>
    </location>
</feature>
<feature type="region of interest" description="Disordered" evidence="2">
    <location>
        <begin position="349"/>
        <end position="406"/>
    </location>
</feature>
<proteinExistence type="predicted"/>
<feature type="region of interest" description="Disordered" evidence="2">
    <location>
        <begin position="1"/>
        <end position="42"/>
    </location>
</feature>
<feature type="compositionally biased region" description="Low complexity" evidence="2">
    <location>
        <begin position="546"/>
        <end position="561"/>
    </location>
</feature>
<feature type="region of interest" description="Disordered" evidence="2">
    <location>
        <begin position="79"/>
        <end position="113"/>
    </location>
</feature>
<feature type="coiled-coil region" evidence="1">
    <location>
        <begin position="222"/>
        <end position="281"/>
    </location>
</feature>
<keyword evidence="1" id="KW-0175">Coiled coil</keyword>
<feature type="region of interest" description="Disordered" evidence="2">
    <location>
        <begin position="282"/>
        <end position="322"/>
    </location>
</feature>
<feature type="compositionally biased region" description="Polar residues" evidence="2">
    <location>
        <begin position="1024"/>
        <end position="1044"/>
    </location>
</feature>
<evidence type="ECO:0000313" key="3">
    <source>
        <dbReference type="EMBL" id="KRX03762.1"/>
    </source>
</evidence>
<dbReference type="AlphaFoldDB" id="A0A0V0QNB7"/>
<keyword evidence="4" id="KW-1185">Reference proteome</keyword>
<feature type="compositionally biased region" description="Polar residues" evidence="2">
    <location>
        <begin position="18"/>
        <end position="35"/>
    </location>
</feature>
<dbReference type="OrthoDB" id="10692614at2759"/>
<accession>A0A0V0QNB7</accession>
<evidence type="ECO:0000256" key="1">
    <source>
        <dbReference type="SAM" id="Coils"/>
    </source>
</evidence>
<feature type="compositionally biased region" description="Basic and acidic residues" evidence="2">
    <location>
        <begin position="387"/>
        <end position="396"/>
    </location>
</feature>
<dbReference type="EMBL" id="LDAU01000126">
    <property type="protein sequence ID" value="KRX03762.1"/>
    <property type="molecule type" value="Genomic_DNA"/>
</dbReference>
<feature type="compositionally biased region" description="Basic and acidic residues" evidence="2">
    <location>
        <begin position="562"/>
        <end position="574"/>
    </location>
</feature>
<sequence>MKSTNFYKPNIAARPYSGKSQKSINSTSSQNQESNGLDLGLGLGVTGNKIKKGYQIPEKYQVSKPDFSTIKQTVNSARNNQQNQNLDQDSFLSGKNNNNSKVQQQQQLLKKDSFQKYNKTNNINEYKKQLQNETPKQLTDDNKQNNQQNQLYEDQEERKSNFQKPIKSSKHYELYKRSLEKKNNNSNKQRINTMEKSEKSSNIFDSFIKSDNAESDFFASQYSQQQDLYQDYEEDYNAQQKNDFQAFMNKKLQDSNIQKLYDSKLRKVEEIENKIYQQKNKQLDDLSSQNSASFHSKPFNTRGSFKKQKDIANNSQSEQMSIGSTHLTQAKTDKTHSQKPSQDIVSIGNQDQISEPIMPKQNTKAAKTATKLQSKPFKLNELGKQINKKDSDKKNSNDNNNNNNNQQIKYGESWQVVQQAPDKASQERTKKQQELMEYLQKMKKDKKLPQNFEKIVDDNLYRMKYNEEQDISKFEFKEIDENDEMSQMEVKLGKYMEEEQNFKLKEFNQALEESRDDLSQVSMDDIKKNLLFITQFGRKSQQQFDNNNSQYSVNSNNQSKQQQEKSTERLFKGRKNDQENQYFVELNKRLAFMNEDQKVDAQMRCDLLPEPAKQRLNELLDDIENFDEEEEYKKLLKQENPFQQNREQEAQIQNKIYEIREQIVLQEDEACMDMNEGILNVEVLPKDKTLREEAETRILQNKLKDVNSNLLKLAQSEKVQGNAINKQQIEKICQNLKEQMDYHPGPLLQSRLQQMQDLQKQHQEALQMLDELQKESSIIQDFEIIRKKIEENLEKVKRGEIIEAEKASRKYEMAQLDFNKQFNKQQQNFMQENKSQNKINNQAKQNQYEEQIDQFKNQNQYNNSNFDTNHSQNQKNQSEFEQKNQEDDLPEYTLFKNEIEKATNYVQDEFMKCQQQEEILLEKIKKWQQEMQIFDEIDNVLEEKKKKEEKEQEERLEREDPEYLKQKQFNHQMDLEDLDKILEQQVLEKNPDLKFEPISNLDSEYLKEVQEQYKEENKNEDFESINNQEKSDMNQNINDNTQNESEIETKDKSDPQINIDQDIKDILS</sequence>
<feature type="region of interest" description="Disordered" evidence="2">
    <location>
        <begin position="945"/>
        <end position="966"/>
    </location>
</feature>
<feature type="compositionally biased region" description="Polar residues" evidence="2">
    <location>
        <begin position="282"/>
        <end position="303"/>
    </location>
</feature>
<feature type="region of interest" description="Disordered" evidence="2">
    <location>
        <begin position="859"/>
        <end position="887"/>
    </location>
</feature>
<feature type="region of interest" description="Disordered" evidence="2">
    <location>
        <begin position="151"/>
        <end position="198"/>
    </location>
</feature>
<name>A0A0V0QNB7_PSEPJ</name>
<feature type="compositionally biased region" description="Low complexity" evidence="2">
    <location>
        <begin position="79"/>
        <end position="108"/>
    </location>
</feature>
<evidence type="ECO:0000256" key="2">
    <source>
        <dbReference type="SAM" id="MobiDB-lite"/>
    </source>
</evidence>